<keyword evidence="1" id="KW-0479">Metal-binding</keyword>
<protein>
    <submittedName>
        <fullName evidence="3">Cupin domain protein</fullName>
    </submittedName>
</protein>
<dbReference type="InterPro" id="IPR013096">
    <property type="entry name" value="Cupin_2"/>
</dbReference>
<dbReference type="AlphaFoldDB" id="A0A127PY43"/>
<evidence type="ECO:0000259" key="2">
    <source>
        <dbReference type="Pfam" id="PF07883"/>
    </source>
</evidence>
<proteinExistence type="predicted"/>
<organism evidence="3 4">
    <name type="scientific">Collimonas pratensis</name>
    <dbReference type="NCBI Taxonomy" id="279113"/>
    <lineage>
        <taxon>Bacteria</taxon>
        <taxon>Pseudomonadati</taxon>
        <taxon>Pseudomonadota</taxon>
        <taxon>Betaproteobacteria</taxon>
        <taxon>Burkholderiales</taxon>
        <taxon>Oxalobacteraceae</taxon>
        <taxon>Collimonas</taxon>
    </lineage>
</organism>
<name>A0A127PY43_9BURK</name>
<dbReference type="KEGG" id="cpra:CPter91_0287"/>
<dbReference type="STRING" id="279113.CPter91_0287"/>
<dbReference type="EMBL" id="CP013234">
    <property type="protein sequence ID" value="AMP02686.1"/>
    <property type="molecule type" value="Genomic_DNA"/>
</dbReference>
<dbReference type="GO" id="GO:0046872">
    <property type="term" value="F:metal ion binding"/>
    <property type="evidence" value="ECO:0007669"/>
    <property type="project" value="UniProtKB-KW"/>
</dbReference>
<dbReference type="PATRIC" id="fig|279113.9.peg.293"/>
<reference evidence="3 4" key="1">
    <citation type="submission" date="2015-11" db="EMBL/GenBank/DDBJ databases">
        <title>Exploring the genomic traits of fungus-feeding bacterial genus Collimonas.</title>
        <authorList>
            <person name="Song C."/>
            <person name="Schmidt R."/>
            <person name="de Jager V."/>
            <person name="Krzyzanowska D."/>
            <person name="Jongedijk E."/>
            <person name="Cankar K."/>
            <person name="Beekwilder J."/>
            <person name="van Veen A."/>
            <person name="de Boer W."/>
            <person name="van Veen J.A."/>
            <person name="Garbeva P."/>
        </authorList>
    </citation>
    <scope>NUCLEOTIDE SEQUENCE [LARGE SCALE GENOMIC DNA]</scope>
    <source>
        <strain evidence="3 4">Ter91</strain>
    </source>
</reference>
<dbReference type="InterPro" id="IPR014710">
    <property type="entry name" value="RmlC-like_jellyroll"/>
</dbReference>
<dbReference type="Pfam" id="PF07883">
    <property type="entry name" value="Cupin_2"/>
    <property type="match status" value="1"/>
</dbReference>
<dbReference type="InterPro" id="IPR011051">
    <property type="entry name" value="RmlC_Cupin_sf"/>
</dbReference>
<sequence>MESSTVTDGVPGSMLVKELDQSLMRHEYGVMVCRLMEHIPAEAAPSFGASVVEVPPLDAVSLHGHREHEMWVLISGAGTFEVDGQSTAVAGTTLFYMKPHQLHSIRNDDAHVPLKFLSMWWD</sequence>
<dbReference type="SUPFAM" id="SSF51182">
    <property type="entry name" value="RmlC-like cupins"/>
    <property type="match status" value="1"/>
</dbReference>
<dbReference type="PANTHER" id="PTHR35848">
    <property type="entry name" value="OXALATE-BINDING PROTEIN"/>
    <property type="match status" value="1"/>
</dbReference>
<dbReference type="PANTHER" id="PTHR35848:SF6">
    <property type="entry name" value="CUPIN TYPE-2 DOMAIN-CONTAINING PROTEIN"/>
    <property type="match status" value="1"/>
</dbReference>
<gene>
    <name evidence="3" type="ORF">CPter91_0287</name>
</gene>
<evidence type="ECO:0000256" key="1">
    <source>
        <dbReference type="ARBA" id="ARBA00022723"/>
    </source>
</evidence>
<evidence type="ECO:0000313" key="3">
    <source>
        <dbReference type="EMBL" id="AMP02686.1"/>
    </source>
</evidence>
<feature type="domain" description="Cupin type-2" evidence="2">
    <location>
        <begin position="51"/>
        <end position="119"/>
    </location>
</feature>
<dbReference type="Proteomes" id="UP000074561">
    <property type="component" value="Chromosome"/>
</dbReference>
<dbReference type="RefSeq" id="WP_236905915.1">
    <property type="nucleotide sequence ID" value="NZ_CP013234.1"/>
</dbReference>
<dbReference type="Gene3D" id="2.60.120.10">
    <property type="entry name" value="Jelly Rolls"/>
    <property type="match status" value="1"/>
</dbReference>
<dbReference type="InterPro" id="IPR051610">
    <property type="entry name" value="GPI/OXD"/>
</dbReference>
<evidence type="ECO:0000313" key="4">
    <source>
        <dbReference type="Proteomes" id="UP000074561"/>
    </source>
</evidence>
<accession>A0A127PY43</accession>